<proteinExistence type="predicted"/>
<dbReference type="PANTHER" id="PTHR12565:SF184">
    <property type="entry name" value="BHLH TRANSCRIPTION FACTOR"/>
    <property type="match status" value="1"/>
</dbReference>
<dbReference type="KEGG" id="nnu:104589894"/>
<dbReference type="InParanoid" id="A0A1U7Z0Y7"/>
<dbReference type="InterPro" id="IPR011598">
    <property type="entry name" value="bHLH_dom"/>
</dbReference>
<keyword evidence="4" id="KW-0539">Nucleus</keyword>
<dbReference type="GO" id="GO:0005634">
    <property type="term" value="C:nucleus"/>
    <property type="evidence" value="ECO:0000318"/>
    <property type="project" value="GO_Central"/>
</dbReference>
<keyword evidence="2" id="KW-0805">Transcription regulation</keyword>
<evidence type="ECO:0000256" key="2">
    <source>
        <dbReference type="ARBA" id="ARBA00023015"/>
    </source>
</evidence>
<evidence type="ECO:0000256" key="4">
    <source>
        <dbReference type="ARBA" id="ARBA00023242"/>
    </source>
</evidence>
<protein>
    <submittedName>
        <fullName evidence="8">Transcription factor bHLH78</fullName>
    </submittedName>
</protein>
<feature type="domain" description="BHLH" evidence="6">
    <location>
        <begin position="407"/>
        <end position="457"/>
    </location>
</feature>
<dbReference type="OrthoDB" id="775589at2759"/>
<dbReference type="Proteomes" id="UP000189703">
    <property type="component" value="Unplaced"/>
</dbReference>
<evidence type="ECO:0000259" key="6">
    <source>
        <dbReference type="PROSITE" id="PS50888"/>
    </source>
</evidence>
<name>A0A1U7Z0Y7_NELNU</name>
<evidence type="ECO:0000313" key="7">
    <source>
        <dbReference type="Proteomes" id="UP000189703"/>
    </source>
</evidence>
<dbReference type="InterPro" id="IPR024097">
    <property type="entry name" value="bHLH_ZIP_TF"/>
</dbReference>
<dbReference type="GeneID" id="104589894"/>
<dbReference type="GO" id="GO:0046983">
    <property type="term" value="F:protein dimerization activity"/>
    <property type="evidence" value="ECO:0007669"/>
    <property type="project" value="InterPro"/>
</dbReference>
<dbReference type="PANTHER" id="PTHR12565">
    <property type="entry name" value="STEROL REGULATORY ELEMENT-BINDING PROTEIN"/>
    <property type="match status" value="1"/>
</dbReference>
<dbReference type="RefSeq" id="XP_010246667.1">
    <property type="nucleotide sequence ID" value="XM_010248365.2"/>
</dbReference>
<dbReference type="FunCoup" id="A0A1U7Z0Y7">
    <property type="interactions" value="178"/>
</dbReference>
<evidence type="ECO:0000256" key="3">
    <source>
        <dbReference type="ARBA" id="ARBA00023163"/>
    </source>
</evidence>
<dbReference type="SMART" id="SM00353">
    <property type="entry name" value="HLH"/>
    <property type="match status" value="1"/>
</dbReference>
<reference evidence="8" key="1">
    <citation type="submission" date="2025-08" db="UniProtKB">
        <authorList>
            <consortium name="RefSeq"/>
        </authorList>
    </citation>
    <scope>IDENTIFICATION</scope>
</reference>
<dbReference type="CDD" id="cd18919">
    <property type="entry name" value="bHLH_AtBPE_like"/>
    <property type="match status" value="1"/>
</dbReference>
<feature type="compositionally biased region" description="Basic and acidic residues" evidence="5">
    <location>
        <begin position="380"/>
        <end position="400"/>
    </location>
</feature>
<dbReference type="PROSITE" id="PS50888">
    <property type="entry name" value="BHLH"/>
    <property type="match status" value="1"/>
</dbReference>
<evidence type="ECO:0000256" key="1">
    <source>
        <dbReference type="ARBA" id="ARBA00004123"/>
    </source>
</evidence>
<accession>A0A1U7Z0Y7</accession>
<dbReference type="GO" id="GO:0003700">
    <property type="term" value="F:DNA-binding transcription factor activity"/>
    <property type="evidence" value="ECO:0000318"/>
    <property type="project" value="GO_Central"/>
</dbReference>
<dbReference type="SUPFAM" id="SSF47459">
    <property type="entry name" value="HLH, helix-loop-helix DNA-binding domain"/>
    <property type="match status" value="1"/>
</dbReference>
<comment type="subcellular location">
    <subcellularLocation>
        <location evidence="1">Nucleus</location>
    </subcellularLocation>
</comment>
<sequence>MEKEKLFMNSGSPPPLSYAASSSSPPPTWHSASSGMDVQVGELNCSSEQMRNCYVNLNWENSMDQSGAFESSLSSMVSSPVASNATIHGGPLALRELIGRLGNMGNSGDISPQSQTLGGSAVSYIGGNNSTNTSCYSTPLNSPPKLNLSMMDQQLRGNLPILGNSMPTHPSLVPFSTDPGFAERAARFSCFGNGNFRGLPCQFGFNENEFSYRPAPRLENGKLSRVSSSQCLKAAGSQLGGQENKEAQLQDGSETEMRSAAAASALASERKFSKLPGSSTPESAEFASAREESSASEQIPGGEAGLKGSNDANTRKRKAAPRGKAKDPSSSPSGKDEKTALEKEDQNAKKCKSSDSTGNENNESKAKAEPCGSNNTAGDADQKQSKETPKPPEPPKDYIHVRARRGQATDSHSLAERVRREKISERMKFLQDLVPGCNKVTGKAVMLDEIINYVQSLQRQVEFLSMKLATVNPRLDFNMESLLSKDILQSRGSLPHTVYPLDSSASTFPYAQHTQQGLPLQSSISNVTETHCSVNPLDAALRQNVGMQFPPADGFGESAPRVGTFWEDDLQSVVQMGFGQNQSQAVFHPQSFHGSLPTAHMKIEL</sequence>
<dbReference type="Gene3D" id="4.10.280.10">
    <property type="entry name" value="Helix-loop-helix DNA-binding domain"/>
    <property type="match status" value="1"/>
</dbReference>
<dbReference type="AlphaFoldDB" id="A0A1U7Z0Y7"/>
<dbReference type="FunFam" id="4.10.280.10:FF:000002">
    <property type="entry name" value="Basic helix-loop-helix transcription factor"/>
    <property type="match status" value="1"/>
</dbReference>
<keyword evidence="7" id="KW-1185">Reference proteome</keyword>
<evidence type="ECO:0000313" key="8">
    <source>
        <dbReference type="RefSeq" id="XP_010246667.1"/>
    </source>
</evidence>
<dbReference type="OMA" id="PRMDLNM"/>
<organism evidence="7 8">
    <name type="scientific">Nelumbo nucifera</name>
    <name type="common">Sacred lotus</name>
    <dbReference type="NCBI Taxonomy" id="4432"/>
    <lineage>
        <taxon>Eukaryota</taxon>
        <taxon>Viridiplantae</taxon>
        <taxon>Streptophyta</taxon>
        <taxon>Embryophyta</taxon>
        <taxon>Tracheophyta</taxon>
        <taxon>Spermatophyta</taxon>
        <taxon>Magnoliopsida</taxon>
        <taxon>Proteales</taxon>
        <taxon>Nelumbonaceae</taxon>
        <taxon>Nelumbo</taxon>
    </lineage>
</organism>
<dbReference type="eggNOG" id="ENOG502QRSF">
    <property type="taxonomic scope" value="Eukaryota"/>
</dbReference>
<dbReference type="Pfam" id="PF00010">
    <property type="entry name" value="HLH"/>
    <property type="match status" value="1"/>
</dbReference>
<feature type="compositionally biased region" description="Basic and acidic residues" evidence="5">
    <location>
        <begin position="334"/>
        <end position="348"/>
    </location>
</feature>
<keyword evidence="3" id="KW-0804">Transcription</keyword>
<gene>
    <name evidence="8" type="primary">LOC104589894</name>
</gene>
<feature type="compositionally biased region" description="Low complexity" evidence="5">
    <location>
        <begin position="17"/>
        <end position="34"/>
    </location>
</feature>
<evidence type="ECO:0000256" key="5">
    <source>
        <dbReference type="SAM" id="MobiDB-lite"/>
    </source>
</evidence>
<feature type="region of interest" description="Disordered" evidence="5">
    <location>
        <begin position="235"/>
        <end position="414"/>
    </location>
</feature>
<feature type="region of interest" description="Disordered" evidence="5">
    <location>
        <begin position="1"/>
        <end position="34"/>
    </location>
</feature>
<dbReference type="InterPro" id="IPR036638">
    <property type="entry name" value="HLH_DNA-bd_sf"/>
</dbReference>